<dbReference type="GO" id="GO:0006351">
    <property type="term" value="P:DNA-templated transcription"/>
    <property type="evidence" value="ECO:0007669"/>
    <property type="project" value="InterPro"/>
</dbReference>
<dbReference type="RefSeq" id="XP_062628073.1">
    <property type="nucleotide sequence ID" value="XM_062772089.1"/>
</dbReference>
<dbReference type="CDD" id="cd00067">
    <property type="entry name" value="GAL4"/>
    <property type="match status" value="1"/>
</dbReference>
<dbReference type="AlphaFoldDB" id="A0AAF0YC49"/>
<dbReference type="SMART" id="SM00906">
    <property type="entry name" value="Fungal_trans"/>
    <property type="match status" value="1"/>
</dbReference>
<dbReference type="Pfam" id="PF00172">
    <property type="entry name" value="Zn_clus"/>
    <property type="match status" value="1"/>
</dbReference>
<evidence type="ECO:0000256" key="2">
    <source>
        <dbReference type="ARBA" id="ARBA00023242"/>
    </source>
</evidence>
<dbReference type="GeneID" id="87808772"/>
<proteinExistence type="predicted"/>
<dbReference type="InterPro" id="IPR007219">
    <property type="entry name" value="XnlR_reg_dom"/>
</dbReference>
<dbReference type="GO" id="GO:0003677">
    <property type="term" value="F:DNA binding"/>
    <property type="evidence" value="ECO:0007669"/>
    <property type="project" value="InterPro"/>
</dbReference>
<keyword evidence="2" id="KW-0539">Nucleus</keyword>
<dbReference type="InterPro" id="IPR036864">
    <property type="entry name" value="Zn2-C6_fun-type_DNA-bd_sf"/>
</dbReference>
<feature type="region of interest" description="Disordered" evidence="3">
    <location>
        <begin position="289"/>
        <end position="318"/>
    </location>
</feature>
<feature type="region of interest" description="Disordered" evidence="3">
    <location>
        <begin position="1"/>
        <end position="48"/>
    </location>
</feature>
<dbReference type="Proteomes" id="UP000827549">
    <property type="component" value="Chromosome 4"/>
</dbReference>
<dbReference type="GO" id="GO:0008270">
    <property type="term" value="F:zinc ion binding"/>
    <property type="evidence" value="ECO:0007669"/>
    <property type="project" value="InterPro"/>
</dbReference>
<organism evidence="5 6">
    <name type="scientific">Vanrija pseudolonga</name>
    <dbReference type="NCBI Taxonomy" id="143232"/>
    <lineage>
        <taxon>Eukaryota</taxon>
        <taxon>Fungi</taxon>
        <taxon>Dikarya</taxon>
        <taxon>Basidiomycota</taxon>
        <taxon>Agaricomycotina</taxon>
        <taxon>Tremellomycetes</taxon>
        <taxon>Trichosporonales</taxon>
        <taxon>Trichosporonaceae</taxon>
        <taxon>Vanrija</taxon>
    </lineage>
</organism>
<feature type="domain" description="Zn(2)-C6 fungal-type" evidence="4">
    <location>
        <begin position="57"/>
        <end position="87"/>
    </location>
</feature>
<keyword evidence="6" id="KW-1185">Reference proteome</keyword>
<gene>
    <name evidence="5" type="primary">nit-4_3</name>
    <name evidence="5" type="ORF">LOC62_04G005543</name>
</gene>
<dbReference type="PANTHER" id="PTHR47783">
    <property type="entry name" value="ZN(II)2CYS6 TRANSCRIPTION FACTOR (EUROFUNG)-RELATED"/>
    <property type="match status" value="1"/>
</dbReference>
<dbReference type="Pfam" id="PF04082">
    <property type="entry name" value="Fungal_trans"/>
    <property type="match status" value="1"/>
</dbReference>
<sequence>MSKRDSSALTDTSAGSGDESAGGRGDSRGDSKQENTSNGTGDRKRDADEGIGRVQLACFYCRAKRIRCSGEKPVCSACSKTSAKCEWPAGRRRKRTRREMEEARRQEEAAQTAISLGGLGGIAPSRLSLAASGSSSGVSSTIPSVPSIPLPSPGIGRDTIDPWAITSAAANFTWPANFLPEVPAQDVFSFDVLGAPAPNVLSAAVQSGSSGLSSNNKVAPTKLDPTLAGFLDDNSPGTDLRLLQALENQQAYVSGDPNAGDDLELWYYRFSGSTAIHPGINRISLKLQKKGSGHTPTAATEDPASPQTSMGPPPAPADLWDANGLPHRHVWDPIFDKFTENIACHFPSVSRKRMTQRYDSGTQSAFLANCILAVGARFTKTDQPVAAAAPFVAKAQELVAPLLHLPAYDVVTGLLLLAWACYGQGSESGLWQYSGMAIRMAIDLGMHENSEIFESPAHLVRIRLLFWNLFVTDRVVAFATGRPASIPEDMIEIPLPENADFFPDRARDDKPLDEPVQPVPYVYLVRLMVLCGRISNVLNGRRGHARTLVASDEPLAERLAELQARLVSFYAALPDAMKWSADNFKHQHSRGNGGTFLSLHLWANAVLALVYHPDLLKSPSGVETPLGRSMPRNVRLAIASSRQICECMVFADLVSHTSYIASPVVVQPLYVAAMALIHEMRAAQASEAEGNASELFLVSMTRQNFTTLLKAILSIETNWAGASYVGSLLQKRSGISLRNAAASKRTFISLPDQGMLRRFTSDPNHPHDIAPATETSMRNSAARQSIKGEEGVDVVDGSGSLWLSDLLSGYSVGVYNETPADSFDFARLMALSGGVGGVLGTEVGGLGTDPVSPVAE</sequence>
<accession>A0AAF0YC49</accession>
<protein>
    <submittedName>
        <fullName evidence="5">Nitrogen assimilation transcription factor nit-4</fullName>
    </submittedName>
</protein>
<dbReference type="EMBL" id="CP086717">
    <property type="protein sequence ID" value="WOO82041.1"/>
    <property type="molecule type" value="Genomic_DNA"/>
</dbReference>
<evidence type="ECO:0000313" key="5">
    <source>
        <dbReference type="EMBL" id="WOO82041.1"/>
    </source>
</evidence>
<evidence type="ECO:0000256" key="1">
    <source>
        <dbReference type="ARBA" id="ARBA00022723"/>
    </source>
</evidence>
<reference evidence="5" key="1">
    <citation type="submission" date="2023-10" db="EMBL/GenBank/DDBJ databases">
        <authorList>
            <person name="Noh H."/>
        </authorList>
    </citation>
    <scope>NUCLEOTIDE SEQUENCE</scope>
    <source>
        <strain evidence="5">DUCC4014</strain>
    </source>
</reference>
<evidence type="ECO:0000259" key="4">
    <source>
        <dbReference type="PROSITE" id="PS50048"/>
    </source>
</evidence>
<dbReference type="CDD" id="cd12148">
    <property type="entry name" value="fungal_TF_MHR"/>
    <property type="match status" value="1"/>
</dbReference>
<dbReference type="PANTHER" id="PTHR47783:SF1">
    <property type="entry name" value="ZN(II)2CYS6 TRANSCRIPTION FACTOR (EUROFUNG)"/>
    <property type="match status" value="1"/>
</dbReference>
<evidence type="ECO:0000256" key="3">
    <source>
        <dbReference type="SAM" id="MobiDB-lite"/>
    </source>
</evidence>
<dbReference type="SUPFAM" id="SSF57701">
    <property type="entry name" value="Zn2/Cys6 DNA-binding domain"/>
    <property type="match status" value="1"/>
</dbReference>
<dbReference type="SMART" id="SM00066">
    <property type="entry name" value="GAL4"/>
    <property type="match status" value="1"/>
</dbReference>
<dbReference type="InterPro" id="IPR001138">
    <property type="entry name" value="Zn2Cys6_DnaBD"/>
</dbReference>
<dbReference type="GO" id="GO:0000981">
    <property type="term" value="F:DNA-binding transcription factor activity, RNA polymerase II-specific"/>
    <property type="evidence" value="ECO:0007669"/>
    <property type="project" value="InterPro"/>
</dbReference>
<dbReference type="PROSITE" id="PS50048">
    <property type="entry name" value="ZN2_CY6_FUNGAL_2"/>
    <property type="match status" value="1"/>
</dbReference>
<keyword evidence="1" id="KW-0479">Metal-binding</keyword>
<name>A0AAF0YC49_9TREE</name>
<dbReference type="Gene3D" id="4.10.240.10">
    <property type="entry name" value="Zn(2)-C6 fungal-type DNA-binding domain"/>
    <property type="match status" value="1"/>
</dbReference>
<dbReference type="PROSITE" id="PS00463">
    <property type="entry name" value="ZN2_CY6_FUNGAL_1"/>
    <property type="match status" value="1"/>
</dbReference>
<evidence type="ECO:0000313" key="6">
    <source>
        <dbReference type="Proteomes" id="UP000827549"/>
    </source>
</evidence>